<dbReference type="Pfam" id="PF01636">
    <property type="entry name" value="APH"/>
    <property type="match status" value="1"/>
</dbReference>
<name>A0A919YAV6_9BACL</name>
<feature type="domain" description="Aminoglycoside phosphotransferase" evidence="1">
    <location>
        <begin position="32"/>
        <end position="277"/>
    </location>
</feature>
<accession>A0A919YAV6</accession>
<dbReference type="InterPro" id="IPR002575">
    <property type="entry name" value="Aminoglycoside_PTrfase"/>
</dbReference>
<dbReference type="Gene3D" id="3.90.1200.10">
    <property type="match status" value="1"/>
</dbReference>
<proteinExistence type="predicted"/>
<reference evidence="2 3" key="1">
    <citation type="submission" date="2021-03" db="EMBL/GenBank/DDBJ databases">
        <title>Antimicrobial resistance genes in bacteria isolated from Japanese honey, and their potential for conferring macrolide and lincosamide resistance in the American foulbrood pathogen Paenibacillus larvae.</title>
        <authorList>
            <person name="Okamoto M."/>
            <person name="Kumagai M."/>
            <person name="Kanamori H."/>
            <person name="Takamatsu D."/>
        </authorList>
    </citation>
    <scope>NUCLEOTIDE SEQUENCE [LARGE SCALE GENOMIC DNA]</scope>
    <source>
        <strain evidence="2 3">J34TS1</strain>
    </source>
</reference>
<dbReference type="PANTHER" id="PTHR21310:SF15">
    <property type="entry name" value="AMINOGLYCOSIDE PHOSPHOTRANSFERASE DOMAIN-CONTAINING PROTEIN"/>
    <property type="match status" value="1"/>
</dbReference>
<organism evidence="2 3">
    <name type="scientific">Paenibacillus azoreducens</name>
    <dbReference type="NCBI Taxonomy" id="116718"/>
    <lineage>
        <taxon>Bacteria</taxon>
        <taxon>Bacillati</taxon>
        <taxon>Bacillota</taxon>
        <taxon>Bacilli</taxon>
        <taxon>Bacillales</taxon>
        <taxon>Paenibacillaceae</taxon>
        <taxon>Paenibacillus</taxon>
    </lineage>
</organism>
<dbReference type="EMBL" id="BORT01000001">
    <property type="protein sequence ID" value="GIO45620.1"/>
    <property type="molecule type" value="Genomic_DNA"/>
</dbReference>
<dbReference type="InterPro" id="IPR051678">
    <property type="entry name" value="AGP_Transferase"/>
</dbReference>
<evidence type="ECO:0000259" key="1">
    <source>
        <dbReference type="Pfam" id="PF01636"/>
    </source>
</evidence>
<dbReference type="InterPro" id="IPR011009">
    <property type="entry name" value="Kinase-like_dom_sf"/>
</dbReference>
<dbReference type="SUPFAM" id="SSF56112">
    <property type="entry name" value="Protein kinase-like (PK-like)"/>
    <property type="match status" value="1"/>
</dbReference>
<dbReference type="Proteomes" id="UP000682811">
    <property type="component" value="Unassembled WGS sequence"/>
</dbReference>
<dbReference type="AlphaFoldDB" id="A0A919YAV6"/>
<gene>
    <name evidence="2" type="ORF">J34TS1_03850</name>
</gene>
<evidence type="ECO:0000313" key="2">
    <source>
        <dbReference type="EMBL" id="GIO45620.1"/>
    </source>
</evidence>
<comment type="caution">
    <text evidence="2">The sequence shown here is derived from an EMBL/GenBank/DDBJ whole genome shotgun (WGS) entry which is preliminary data.</text>
</comment>
<protein>
    <submittedName>
        <fullName evidence="2">Aminoglycoside phosphotransferase</fullName>
    </submittedName>
</protein>
<dbReference type="Gene3D" id="3.30.200.20">
    <property type="entry name" value="Phosphorylase Kinase, domain 1"/>
    <property type="match status" value="1"/>
</dbReference>
<dbReference type="PANTHER" id="PTHR21310">
    <property type="entry name" value="AMINOGLYCOSIDE PHOSPHOTRANSFERASE-RELATED-RELATED"/>
    <property type="match status" value="1"/>
</dbReference>
<sequence length="320" mass="37038">MESQTKAKLNGKQLQAIIAKHFGSDTVILQQTELHNGWFNTAYDLALSSGNNVILKVAPEAGVVTLTCEKNTMKSEVGILRFLRSQGVLPVPEVYAYNASFDLVPSEYFLMEKMEGEPYNLIRDAMSEREREQIEYEMGSYNRQINEIQGRRFGVFFEDGGNSYDTWREAFAAMMSNLLADGRELGVVLPAPYEAIEEEVDMQLQCLDVALEPRLLHWDLWNGNVFVKEGHVNAIIDWERAFWGDPLFEFYFSHMENSEAFYQGYGQRFDSPNELQRRKLYNFYMDLLYVIECYSRQYGNPDHLKWAHENAAAGWARFKS</sequence>
<keyword evidence="3" id="KW-1185">Reference proteome</keyword>
<evidence type="ECO:0000313" key="3">
    <source>
        <dbReference type="Proteomes" id="UP000682811"/>
    </source>
</evidence>
<dbReference type="RefSeq" id="WP_212976768.1">
    <property type="nucleotide sequence ID" value="NZ_AP025343.1"/>
</dbReference>